<dbReference type="SUPFAM" id="SSF56176">
    <property type="entry name" value="FAD-binding/transporter-associated domain-like"/>
    <property type="match status" value="1"/>
</dbReference>
<evidence type="ECO:0000313" key="2">
    <source>
        <dbReference type="Proteomes" id="UP000326799"/>
    </source>
</evidence>
<accession>A0A5N6EQF7</accession>
<dbReference type="Proteomes" id="UP000326799">
    <property type="component" value="Unassembled WGS sequence"/>
</dbReference>
<dbReference type="GO" id="GO:0008202">
    <property type="term" value="P:steroid metabolic process"/>
    <property type="evidence" value="ECO:0007669"/>
    <property type="project" value="TreeGrafter"/>
</dbReference>
<dbReference type="EMBL" id="ML733443">
    <property type="protein sequence ID" value="KAB8219004.1"/>
    <property type="molecule type" value="Genomic_DNA"/>
</dbReference>
<protein>
    <submittedName>
        <fullName evidence="1">Uncharacterized protein</fullName>
    </submittedName>
</protein>
<proteinExistence type="predicted"/>
<keyword evidence="2" id="KW-1185">Reference proteome</keyword>
<dbReference type="PANTHER" id="PTHR10801:SF10">
    <property type="entry name" value="FAD BINDING DOMAIN PROTEIN (AFU_ORTHOLOGUE AFUA_6G14300)"/>
    <property type="match status" value="1"/>
</dbReference>
<dbReference type="InterPro" id="IPR036318">
    <property type="entry name" value="FAD-bd_PCMH-like_sf"/>
</dbReference>
<dbReference type="GO" id="GO:0016020">
    <property type="term" value="C:membrane"/>
    <property type="evidence" value="ECO:0007669"/>
    <property type="project" value="TreeGrafter"/>
</dbReference>
<organism evidence="1 2">
    <name type="scientific">Aspergillus novoparasiticus</name>
    <dbReference type="NCBI Taxonomy" id="986946"/>
    <lineage>
        <taxon>Eukaryota</taxon>
        <taxon>Fungi</taxon>
        <taxon>Dikarya</taxon>
        <taxon>Ascomycota</taxon>
        <taxon>Pezizomycotina</taxon>
        <taxon>Eurotiomycetes</taxon>
        <taxon>Eurotiomycetidae</taxon>
        <taxon>Eurotiales</taxon>
        <taxon>Aspergillaceae</taxon>
        <taxon>Aspergillus</taxon>
        <taxon>Aspergillus subgen. Circumdati</taxon>
    </lineage>
</organism>
<dbReference type="GO" id="GO:0000246">
    <property type="term" value="F:Delta24(24-1) sterol reductase activity"/>
    <property type="evidence" value="ECO:0007669"/>
    <property type="project" value="TreeGrafter"/>
</dbReference>
<dbReference type="InterPro" id="IPR040165">
    <property type="entry name" value="Diminuto-like"/>
</dbReference>
<reference evidence="1 2" key="1">
    <citation type="submission" date="2019-04" db="EMBL/GenBank/DDBJ databases">
        <title>Fungal friends and foes A comparative genomics study of 23 Aspergillus species from section Flavi.</title>
        <authorList>
            <consortium name="DOE Joint Genome Institute"/>
            <person name="Kjaerbolling I."/>
            <person name="Vesth T.C."/>
            <person name="Frisvad J.C."/>
            <person name="Nybo J.L."/>
            <person name="Theobald S."/>
            <person name="Kildgaard S."/>
            <person name="Petersen T.I."/>
            <person name="Kuo A."/>
            <person name="Sato A."/>
            <person name="Lyhne E.K."/>
            <person name="Kogle M.E."/>
            <person name="Wiebenga A."/>
            <person name="Kun R.S."/>
            <person name="Lubbers R.J."/>
            <person name="Makela M.R."/>
            <person name="Barry K."/>
            <person name="Chovatia M."/>
            <person name="Clum A."/>
            <person name="Daum C."/>
            <person name="Haridas S."/>
            <person name="He G."/>
            <person name="LaButti K."/>
            <person name="Lipzen A."/>
            <person name="Mondo S."/>
            <person name="Pangilinan J."/>
            <person name="Riley R."/>
            <person name="Salamov A."/>
            <person name="Simmons B.A."/>
            <person name="Magnuson J.K."/>
            <person name="Henrissat B."/>
            <person name="Mortensen U.H."/>
            <person name="Larsen T.O."/>
            <person name="De vries R.P."/>
            <person name="Grigoriev I.V."/>
            <person name="Machida M."/>
            <person name="Baker S.E."/>
            <person name="Andersen M.R."/>
        </authorList>
    </citation>
    <scope>NUCLEOTIDE SEQUENCE [LARGE SCALE GENOMIC DNA]</scope>
    <source>
        <strain evidence="1 2">CBS 126849</strain>
    </source>
</reference>
<dbReference type="GO" id="GO:0050660">
    <property type="term" value="F:flavin adenine dinucleotide binding"/>
    <property type="evidence" value="ECO:0007669"/>
    <property type="project" value="InterPro"/>
</dbReference>
<dbReference type="PANTHER" id="PTHR10801">
    <property type="entry name" value="24-DEHYDROCHOLESTEROL REDUCTASE"/>
    <property type="match status" value="1"/>
</dbReference>
<sequence>MNAYDLALEDAEQNEALIRVRNDVILTTILVTKTREEFGQGSPDTQCQASLADQKGQSHGMWKERLQFMAWRGIGSTHHGSTNSTRTIRRDCEVHIGDLHNVLHVDPTTRKAFVEPNVPKDRLLEATTEYGLVPPVLMEFPGITAGISFAARPGKFPGVRKGQEG</sequence>
<dbReference type="AlphaFoldDB" id="A0A5N6EQF7"/>
<evidence type="ECO:0000313" key="1">
    <source>
        <dbReference type="EMBL" id="KAB8219004.1"/>
    </source>
</evidence>
<gene>
    <name evidence="1" type="ORF">BDV33DRAFT_204866</name>
</gene>
<dbReference type="GO" id="GO:0005737">
    <property type="term" value="C:cytoplasm"/>
    <property type="evidence" value="ECO:0007669"/>
    <property type="project" value="TreeGrafter"/>
</dbReference>
<name>A0A5N6EQF7_9EURO</name>